<protein>
    <submittedName>
        <fullName evidence="2">Uncharacterized protein</fullName>
    </submittedName>
</protein>
<accession>A0A271IYP0</accession>
<name>A0A271IYP0_9BACT</name>
<dbReference type="OrthoDB" id="9916712at2"/>
<dbReference type="Proteomes" id="UP000216339">
    <property type="component" value="Unassembled WGS sequence"/>
</dbReference>
<comment type="caution">
    <text evidence="2">The sequence shown here is derived from an EMBL/GenBank/DDBJ whole genome shotgun (WGS) entry which is preliminary data.</text>
</comment>
<sequence length="119" mass="13152">MSRKRRRPTGPSVPNDAAALDGSPAEPGRVRGMAWRLFPFRGRFLSPETRYVYERLPEAPTPFTSAEVAGLCAEASGELELEGPCNPAEVMDLLVSRTLVVWAEGGFVKRRRTKPRPKA</sequence>
<feature type="region of interest" description="Disordered" evidence="1">
    <location>
        <begin position="1"/>
        <end position="27"/>
    </location>
</feature>
<dbReference type="EMBL" id="MQWD01000001">
    <property type="protein sequence ID" value="PAP76078.1"/>
    <property type="molecule type" value="Genomic_DNA"/>
</dbReference>
<reference evidence="2 3" key="1">
    <citation type="submission" date="2016-11" db="EMBL/GenBank/DDBJ databases">
        <title>Study of marine rhodopsin-containing bacteria.</title>
        <authorList>
            <person name="Yoshizawa S."/>
            <person name="Kumagai Y."/>
            <person name="Kogure K."/>
        </authorList>
    </citation>
    <scope>NUCLEOTIDE SEQUENCE [LARGE SCALE GENOMIC DNA]</scope>
    <source>
        <strain evidence="2 3">SAORIC-28</strain>
    </source>
</reference>
<evidence type="ECO:0000313" key="3">
    <source>
        <dbReference type="Proteomes" id="UP000216339"/>
    </source>
</evidence>
<evidence type="ECO:0000313" key="2">
    <source>
        <dbReference type="EMBL" id="PAP76078.1"/>
    </source>
</evidence>
<dbReference type="AlphaFoldDB" id="A0A271IYP0"/>
<dbReference type="RefSeq" id="WP_095509719.1">
    <property type="nucleotide sequence ID" value="NZ_MQWD01000001.1"/>
</dbReference>
<keyword evidence="3" id="KW-1185">Reference proteome</keyword>
<gene>
    <name evidence="2" type="ORF">BSZ37_06280</name>
</gene>
<organism evidence="2 3">
    <name type="scientific">Rubrivirga marina</name>
    <dbReference type="NCBI Taxonomy" id="1196024"/>
    <lineage>
        <taxon>Bacteria</taxon>
        <taxon>Pseudomonadati</taxon>
        <taxon>Rhodothermota</taxon>
        <taxon>Rhodothermia</taxon>
        <taxon>Rhodothermales</taxon>
        <taxon>Rubricoccaceae</taxon>
        <taxon>Rubrivirga</taxon>
    </lineage>
</organism>
<evidence type="ECO:0000256" key="1">
    <source>
        <dbReference type="SAM" id="MobiDB-lite"/>
    </source>
</evidence>
<proteinExistence type="predicted"/>